<feature type="region of interest" description="Disordered" evidence="1">
    <location>
        <begin position="1"/>
        <end position="31"/>
    </location>
</feature>
<reference evidence="3 4" key="1">
    <citation type="journal article" date="2018" name="PLoS Genet.">
        <title>Population sequencing reveals clonal diversity and ancestral inbreeding in the grapevine cultivar Chardonnay.</title>
        <authorList>
            <person name="Roach M.J."/>
            <person name="Johnson D.L."/>
            <person name="Bohlmann J."/>
            <person name="van Vuuren H.J."/>
            <person name="Jones S.J."/>
            <person name="Pretorius I.S."/>
            <person name="Schmidt S.A."/>
            <person name="Borneman A.R."/>
        </authorList>
    </citation>
    <scope>NUCLEOTIDE SEQUENCE [LARGE SCALE GENOMIC DNA]</scope>
    <source>
        <strain evidence="4">cv. Chardonnay</strain>
        <tissue evidence="3">Leaf</tissue>
    </source>
</reference>
<protein>
    <submittedName>
        <fullName evidence="3">Retrovirus-related Pol polyprotein from transposon RE1</fullName>
    </submittedName>
</protein>
<comment type="caution">
    <text evidence="3">The sequence shown here is derived from an EMBL/GenBank/DDBJ whole genome shotgun (WGS) entry which is preliminary data.</text>
</comment>
<evidence type="ECO:0000313" key="4">
    <source>
        <dbReference type="Proteomes" id="UP000288805"/>
    </source>
</evidence>
<dbReference type="EMBL" id="QGNW01000352">
    <property type="protein sequence ID" value="RVW75289.1"/>
    <property type="molecule type" value="Genomic_DNA"/>
</dbReference>
<evidence type="ECO:0000256" key="1">
    <source>
        <dbReference type="SAM" id="MobiDB-lite"/>
    </source>
</evidence>
<sequence>MMEDSPYESFDPLDFPHVSTHGDEEHVSSSVPASVTHNFPQFPKISDPPLHTQPGETFTDSIDNLDLDLPIAVRKGTRECTNRPLYLLSHYVSLKHLSPTHKNFIADGSLEIHKARLVAKGYTQTYGVDYQETFAPVAKMNTIRILLSLAAHYNWQLLQYDVKNAFLHGDLDEEIYMNIPLGFEENTGNKVCKLKKALYRLKQSPRAWFGRFAKVMKESGYKQSQVTGNDEREKHEVKQRLATKFEIKELGKLKYFLGIESLPPMDPNHKLGEAKEEPMVDKRMVLHYLKGNPGKGILFKKNNTLALEAYTDADYAGSLVDRRSTTGYCTFLGGNLIILNDLRIKWDGPMKLYCDNESAIDIVHNPIQHDRTKHIEIDRHFIKENWRKE</sequence>
<organism evidence="3 4">
    <name type="scientific">Vitis vinifera</name>
    <name type="common">Grape</name>
    <dbReference type="NCBI Taxonomy" id="29760"/>
    <lineage>
        <taxon>Eukaryota</taxon>
        <taxon>Viridiplantae</taxon>
        <taxon>Streptophyta</taxon>
        <taxon>Embryophyta</taxon>
        <taxon>Tracheophyta</taxon>
        <taxon>Spermatophyta</taxon>
        <taxon>Magnoliopsida</taxon>
        <taxon>eudicotyledons</taxon>
        <taxon>Gunneridae</taxon>
        <taxon>Pentapetalae</taxon>
        <taxon>rosids</taxon>
        <taxon>Vitales</taxon>
        <taxon>Vitaceae</taxon>
        <taxon>Viteae</taxon>
        <taxon>Vitis</taxon>
    </lineage>
</organism>
<dbReference type="AlphaFoldDB" id="A0A438GSX4"/>
<gene>
    <name evidence="3" type="primary">RE1_846</name>
    <name evidence="3" type="ORF">CK203_055329</name>
</gene>
<dbReference type="PANTHER" id="PTHR11439">
    <property type="entry name" value="GAG-POL-RELATED RETROTRANSPOSON"/>
    <property type="match status" value="1"/>
</dbReference>
<name>A0A438GSX4_VITVI</name>
<evidence type="ECO:0000313" key="3">
    <source>
        <dbReference type="EMBL" id="RVW75289.1"/>
    </source>
</evidence>
<proteinExistence type="predicted"/>
<dbReference type="SUPFAM" id="SSF56672">
    <property type="entry name" value="DNA/RNA polymerases"/>
    <property type="match status" value="1"/>
</dbReference>
<dbReference type="Pfam" id="PF07727">
    <property type="entry name" value="RVT_2"/>
    <property type="match status" value="1"/>
</dbReference>
<feature type="domain" description="Reverse transcriptase Ty1/copia-type" evidence="2">
    <location>
        <begin position="112"/>
        <end position="226"/>
    </location>
</feature>
<dbReference type="InterPro" id="IPR043502">
    <property type="entry name" value="DNA/RNA_pol_sf"/>
</dbReference>
<dbReference type="PANTHER" id="PTHR11439:SF467">
    <property type="entry name" value="INTEGRASE CATALYTIC DOMAIN-CONTAINING PROTEIN"/>
    <property type="match status" value="1"/>
</dbReference>
<accession>A0A438GSX4</accession>
<dbReference type="Proteomes" id="UP000288805">
    <property type="component" value="Unassembled WGS sequence"/>
</dbReference>
<evidence type="ECO:0000259" key="2">
    <source>
        <dbReference type="Pfam" id="PF07727"/>
    </source>
</evidence>
<dbReference type="CDD" id="cd09272">
    <property type="entry name" value="RNase_HI_RT_Ty1"/>
    <property type="match status" value="1"/>
</dbReference>
<dbReference type="InterPro" id="IPR013103">
    <property type="entry name" value="RVT_2"/>
</dbReference>